<dbReference type="EMBL" id="LSRX01000231">
    <property type="protein sequence ID" value="OLQ03646.1"/>
    <property type="molecule type" value="Genomic_DNA"/>
</dbReference>
<reference evidence="1 2" key="1">
    <citation type="submission" date="2016-02" db="EMBL/GenBank/DDBJ databases">
        <title>Genome analysis of coral dinoflagellate symbionts highlights evolutionary adaptations to a symbiotic lifestyle.</title>
        <authorList>
            <person name="Aranda M."/>
            <person name="Li Y."/>
            <person name="Liew Y.J."/>
            <person name="Baumgarten S."/>
            <person name="Simakov O."/>
            <person name="Wilson M."/>
            <person name="Piel J."/>
            <person name="Ashoor H."/>
            <person name="Bougouffa S."/>
            <person name="Bajic V.B."/>
            <person name="Ryu T."/>
            <person name="Ravasi T."/>
            <person name="Bayer T."/>
            <person name="Micklem G."/>
            <person name="Kim H."/>
            <person name="Bhak J."/>
            <person name="Lajeunesse T.C."/>
            <person name="Voolstra C.R."/>
        </authorList>
    </citation>
    <scope>NUCLEOTIDE SEQUENCE [LARGE SCALE GENOMIC DNA]</scope>
    <source>
        <strain evidence="1 2">CCMP2467</strain>
    </source>
</reference>
<proteinExistence type="predicted"/>
<accession>A0A1Q9E8A5</accession>
<protein>
    <submittedName>
        <fullName evidence="1">Uncharacterized protein</fullName>
    </submittedName>
</protein>
<gene>
    <name evidence="1" type="ORF">AK812_SmicGene13371</name>
</gene>
<evidence type="ECO:0000313" key="2">
    <source>
        <dbReference type="Proteomes" id="UP000186817"/>
    </source>
</evidence>
<dbReference type="AlphaFoldDB" id="A0A1Q9E8A5"/>
<comment type="caution">
    <text evidence="1">The sequence shown here is derived from an EMBL/GenBank/DDBJ whole genome shotgun (WGS) entry which is preliminary data.</text>
</comment>
<keyword evidence="2" id="KW-1185">Reference proteome</keyword>
<dbReference type="Proteomes" id="UP000186817">
    <property type="component" value="Unassembled WGS sequence"/>
</dbReference>
<sequence length="103" mass="11300">MTFITVIIIIISRKIITTIIPGSLDDRVWRHLEWTAASELYPVLSEDLRGVRATVLAAVVPPELGFDIVACQSGGFIIRTKGRALPGSCFSRLKRPGGDSYQT</sequence>
<evidence type="ECO:0000313" key="1">
    <source>
        <dbReference type="EMBL" id="OLQ03646.1"/>
    </source>
</evidence>
<organism evidence="1 2">
    <name type="scientific">Symbiodinium microadriaticum</name>
    <name type="common">Dinoflagellate</name>
    <name type="synonym">Zooxanthella microadriatica</name>
    <dbReference type="NCBI Taxonomy" id="2951"/>
    <lineage>
        <taxon>Eukaryota</taxon>
        <taxon>Sar</taxon>
        <taxon>Alveolata</taxon>
        <taxon>Dinophyceae</taxon>
        <taxon>Suessiales</taxon>
        <taxon>Symbiodiniaceae</taxon>
        <taxon>Symbiodinium</taxon>
    </lineage>
</organism>
<name>A0A1Q9E8A5_SYMMI</name>